<dbReference type="EMBL" id="JAQFWQ010000003">
    <property type="protein sequence ID" value="MDA2809374.1"/>
    <property type="molecule type" value="Genomic_DNA"/>
</dbReference>
<dbReference type="SUPFAM" id="SSF46785">
    <property type="entry name" value="Winged helix' DNA-binding domain"/>
    <property type="match status" value="1"/>
</dbReference>
<evidence type="ECO:0000313" key="2">
    <source>
        <dbReference type="EMBL" id="MDA2809374.1"/>
    </source>
</evidence>
<sequence length="148" mass="16058">MNAEQRINDALLERLGTYVKRAEQSLMAAKNKALRPLGLTVPQYAALHALSFASLSGSQLARVCCVTPQSMASLLSTMESKGLVTRAPAEVHAQVLLATLTPKGKELLDEADARALAVEARLSDVYTEDEVALLRELLDRGIRALQEE</sequence>
<proteinExistence type="predicted"/>
<dbReference type="Proteomes" id="UP001527866">
    <property type="component" value="Unassembled WGS sequence"/>
</dbReference>
<accession>A0ABT4TYR8</accession>
<dbReference type="Pfam" id="PF12802">
    <property type="entry name" value="MarR_2"/>
    <property type="match status" value="1"/>
</dbReference>
<dbReference type="InterPro" id="IPR039422">
    <property type="entry name" value="MarR/SlyA-like"/>
</dbReference>
<organism evidence="2 3">
    <name type="scientific">Nocardiopsis endophytica</name>
    <dbReference type="NCBI Taxonomy" id="3018445"/>
    <lineage>
        <taxon>Bacteria</taxon>
        <taxon>Bacillati</taxon>
        <taxon>Actinomycetota</taxon>
        <taxon>Actinomycetes</taxon>
        <taxon>Streptosporangiales</taxon>
        <taxon>Nocardiopsidaceae</taxon>
        <taxon>Nocardiopsis</taxon>
    </lineage>
</organism>
<dbReference type="InterPro" id="IPR000835">
    <property type="entry name" value="HTH_MarR-typ"/>
</dbReference>
<evidence type="ECO:0000313" key="3">
    <source>
        <dbReference type="Proteomes" id="UP001527866"/>
    </source>
</evidence>
<evidence type="ECO:0000259" key="1">
    <source>
        <dbReference type="PROSITE" id="PS50995"/>
    </source>
</evidence>
<reference evidence="2 3" key="1">
    <citation type="submission" date="2023-01" db="EMBL/GenBank/DDBJ databases">
        <title>Draft genome sequence of Nocardiopsis sp. RSe5-2 isolated from halophytes.</title>
        <authorList>
            <person name="Duangmal K."/>
            <person name="Chantavorakit T."/>
        </authorList>
    </citation>
    <scope>NUCLEOTIDE SEQUENCE [LARGE SCALE GENOMIC DNA]</scope>
    <source>
        <strain evidence="2 3">RSe5-2</strain>
    </source>
</reference>
<dbReference type="PANTHER" id="PTHR33164:SF43">
    <property type="entry name" value="HTH-TYPE TRANSCRIPTIONAL REPRESSOR YETL"/>
    <property type="match status" value="1"/>
</dbReference>
<dbReference type="InterPro" id="IPR036388">
    <property type="entry name" value="WH-like_DNA-bd_sf"/>
</dbReference>
<dbReference type="Gene3D" id="1.10.10.10">
    <property type="entry name" value="Winged helix-like DNA-binding domain superfamily/Winged helix DNA-binding domain"/>
    <property type="match status" value="1"/>
</dbReference>
<dbReference type="RefSeq" id="WP_270683280.1">
    <property type="nucleotide sequence ID" value="NZ_JAQFWQ010000003.1"/>
</dbReference>
<dbReference type="PROSITE" id="PS50995">
    <property type="entry name" value="HTH_MARR_2"/>
    <property type="match status" value="1"/>
</dbReference>
<dbReference type="PANTHER" id="PTHR33164">
    <property type="entry name" value="TRANSCRIPTIONAL REGULATOR, MARR FAMILY"/>
    <property type="match status" value="1"/>
</dbReference>
<feature type="domain" description="HTH marR-type" evidence="1">
    <location>
        <begin position="12"/>
        <end position="143"/>
    </location>
</feature>
<gene>
    <name evidence="2" type="ORF">O4J56_01880</name>
</gene>
<protein>
    <submittedName>
        <fullName evidence="2">MarR family transcriptional regulator</fullName>
    </submittedName>
</protein>
<keyword evidence="3" id="KW-1185">Reference proteome</keyword>
<dbReference type="InterPro" id="IPR036390">
    <property type="entry name" value="WH_DNA-bd_sf"/>
</dbReference>
<dbReference type="SMART" id="SM00347">
    <property type="entry name" value="HTH_MARR"/>
    <property type="match status" value="1"/>
</dbReference>
<comment type="caution">
    <text evidence="2">The sequence shown here is derived from an EMBL/GenBank/DDBJ whole genome shotgun (WGS) entry which is preliminary data.</text>
</comment>
<name>A0ABT4TYR8_9ACTN</name>